<gene>
    <name evidence="3" type="ORF">DCAR_028222</name>
</gene>
<dbReference type="InterPro" id="IPR001810">
    <property type="entry name" value="F-box_dom"/>
</dbReference>
<name>A0A175YM69_DAUCS</name>
<dbReference type="CDD" id="cd22157">
    <property type="entry name" value="F-box_AtFBW1-like"/>
    <property type="match status" value="1"/>
</dbReference>
<evidence type="ECO:0000256" key="1">
    <source>
        <dbReference type="SAM" id="MobiDB-lite"/>
    </source>
</evidence>
<dbReference type="Pfam" id="PF07734">
    <property type="entry name" value="FBA_1"/>
    <property type="match status" value="1"/>
</dbReference>
<evidence type="ECO:0000313" key="3">
    <source>
        <dbReference type="EMBL" id="KZM84231.1"/>
    </source>
</evidence>
<dbReference type="InterPro" id="IPR036047">
    <property type="entry name" value="F-box-like_dom_sf"/>
</dbReference>
<dbReference type="SMART" id="SM00256">
    <property type="entry name" value="FBOX"/>
    <property type="match status" value="1"/>
</dbReference>
<dbReference type="NCBIfam" id="TIGR01640">
    <property type="entry name" value="F_box_assoc_1"/>
    <property type="match status" value="1"/>
</dbReference>
<dbReference type="SUPFAM" id="SSF81383">
    <property type="entry name" value="F-box domain"/>
    <property type="match status" value="1"/>
</dbReference>
<protein>
    <recommendedName>
        <fullName evidence="2">F-box domain-containing protein</fullName>
    </recommendedName>
</protein>
<proteinExistence type="predicted"/>
<dbReference type="InterPro" id="IPR017451">
    <property type="entry name" value="F-box-assoc_interact_dom"/>
</dbReference>
<dbReference type="PANTHER" id="PTHR31672">
    <property type="entry name" value="BNACNNG10540D PROTEIN"/>
    <property type="match status" value="1"/>
</dbReference>
<dbReference type="InterPro" id="IPR006527">
    <property type="entry name" value="F-box-assoc_dom_typ1"/>
</dbReference>
<dbReference type="EMBL" id="LNRQ01000008">
    <property type="protein sequence ID" value="KZM84231.1"/>
    <property type="molecule type" value="Genomic_DNA"/>
</dbReference>
<organism evidence="3">
    <name type="scientific">Daucus carota subsp. sativus</name>
    <name type="common">Carrot</name>
    <dbReference type="NCBI Taxonomy" id="79200"/>
    <lineage>
        <taxon>Eukaryota</taxon>
        <taxon>Viridiplantae</taxon>
        <taxon>Streptophyta</taxon>
        <taxon>Embryophyta</taxon>
        <taxon>Tracheophyta</taxon>
        <taxon>Spermatophyta</taxon>
        <taxon>Magnoliopsida</taxon>
        <taxon>eudicotyledons</taxon>
        <taxon>Gunneridae</taxon>
        <taxon>Pentapetalae</taxon>
        <taxon>asterids</taxon>
        <taxon>campanulids</taxon>
        <taxon>Apiales</taxon>
        <taxon>Apiaceae</taxon>
        <taxon>Apioideae</taxon>
        <taxon>Scandiceae</taxon>
        <taxon>Daucinae</taxon>
        <taxon>Daucus</taxon>
        <taxon>Daucus sect. Daucus</taxon>
    </lineage>
</organism>
<feature type="domain" description="F-box" evidence="2">
    <location>
        <begin position="25"/>
        <end position="66"/>
    </location>
</feature>
<evidence type="ECO:0000259" key="2">
    <source>
        <dbReference type="SMART" id="SM00256"/>
    </source>
</evidence>
<accession>A0A175YM69</accession>
<dbReference type="Gene3D" id="1.20.1280.50">
    <property type="match status" value="1"/>
</dbReference>
<dbReference type="PANTHER" id="PTHR31672:SF13">
    <property type="entry name" value="F-BOX PROTEIN CPR30-LIKE"/>
    <property type="match status" value="1"/>
</dbReference>
<feature type="region of interest" description="Disordered" evidence="1">
    <location>
        <begin position="1"/>
        <end position="23"/>
    </location>
</feature>
<dbReference type="Gramene" id="KZM84231">
    <property type="protein sequence ID" value="KZM84231"/>
    <property type="gene ID" value="DCAR_028222"/>
</dbReference>
<dbReference type="AlphaFoldDB" id="A0A175YM69"/>
<dbReference type="InterPro" id="IPR050796">
    <property type="entry name" value="SCF_F-box_component"/>
</dbReference>
<reference evidence="3" key="1">
    <citation type="journal article" date="2016" name="Nat. Genet.">
        <title>A high-quality carrot genome assembly provides new insights into carotenoid accumulation and asterid genome evolution.</title>
        <authorList>
            <person name="Iorizzo M."/>
            <person name="Ellison S."/>
            <person name="Senalik D."/>
            <person name="Zeng P."/>
            <person name="Satapoomin P."/>
            <person name="Huang J."/>
            <person name="Bowman M."/>
            <person name="Iovene M."/>
            <person name="Sanseverino W."/>
            <person name="Cavagnaro P."/>
            <person name="Yildiz M."/>
            <person name="Macko-Podgorni A."/>
            <person name="Moranska E."/>
            <person name="Grzebelus E."/>
            <person name="Grzebelus D."/>
            <person name="Ashrafi H."/>
            <person name="Zheng Z."/>
            <person name="Cheng S."/>
            <person name="Spooner D."/>
            <person name="Van Deynze A."/>
            <person name="Simon P."/>
        </authorList>
    </citation>
    <scope>NUCLEOTIDE SEQUENCE [LARGE SCALE GENOMIC DNA]</scope>
    <source>
        <tissue evidence="3">Leaf</tissue>
    </source>
</reference>
<dbReference type="Pfam" id="PF00646">
    <property type="entry name" value="F-box"/>
    <property type="match status" value="1"/>
</dbReference>
<comment type="caution">
    <text evidence="3">The sequence shown here is derived from an EMBL/GenBank/DDBJ whole genome shotgun (WGS) entry which is preliminary data.</text>
</comment>
<sequence length="405" mass="46512">MATTPPRKTPRLPENEPTYREPPQLPEDIILTKILTRLPAKIVGRLRSVCKPWRSLLSKPSFTKDHLNCTTQNPDEDNLIINKFVTNSNRKYYEIDVLSLSDLSETKLFDQYEFQRDYPVIKLIGSIYGIVCLYINVRDRAQFVLWNPVIKQAKEIESPECDIDLCGFCWDEVEADFKVIACSYRSEGRFYSVGLVYVYSCKSDSWTMQADARSWQPGIRFCDDYDEVPHSGVPAAIVNGVPYWQYSQRFEAGKPVFKFEVGSGEFREVPKPDVVGVSDKHEFLIVNWKERLSALVTQSYFSRTVVDVYCFDEGSGVWSKMHNIGPNMSNEYKLLGCFKYGGEIVTDINGNYVCYDYRTGETKGLGNRKGRLLTGFSHKDSLVFLEGMKRYRNATPYLLEKGKNS</sequence>